<dbReference type="Gene3D" id="3.40.50.300">
    <property type="entry name" value="P-loop containing nucleotide triphosphate hydrolases"/>
    <property type="match status" value="1"/>
</dbReference>
<dbReference type="InterPro" id="IPR027417">
    <property type="entry name" value="P-loop_NTPase"/>
</dbReference>
<dbReference type="InterPro" id="IPR042197">
    <property type="entry name" value="Apaf_helical"/>
</dbReference>
<comment type="similarity">
    <text evidence="1">Belongs to the disease resistance NB-LRR family.</text>
</comment>
<dbReference type="AlphaFoldDB" id="A0A5J5AZR0"/>
<sequence>MSTDLQHHVVSIVGMPGLGKTTLAKKVFRSVQDIFQCSAWVFVSQKPTIKDLLQDIARQVGLVERERNEDVEANLFNFLREKRYVIVIDDIWHTQTWDALSIGIPINSGNGSRIIVTSRLRNVGTYIGGQYSLHELLPLDQEKSKELFFKMVMVRPQTSNVTSDPSKLENVGLLILDRCGGVPLAIVVTTSLWLLSERMEQAWREVLNSMGRNHDEISKTLALSYGDLPTDLKPCFLYFGLFPEDHEISAVDLINLRVAEGFIKARGKQETLYVKLPRDNLMPCWLHKFTNLRKLRIRAHEDIADQVTKVLSNATPVSQKLENLRFKWNVFSRKTLAVNLNLSRYLHVCKLQLIGRIMNLPKPDELPPNLTKLTLRHINLEEDPFETLRKLPKLRILKLSTIGDMRMMVCCGGSSADNFPQLQVLEIEYLYHLEELIVEEGGMPRLNKLSIRNCPKLRPLSDNLKNITMLSS</sequence>
<evidence type="ECO:0000256" key="2">
    <source>
        <dbReference type="ARBA" id="ARBA00022614"/>
    </source>
</evidence>
<accession>A0A5J5AZR0</accession>
<dbReference type="PANTHER" id="PTHR23155">
    <property type="entry name" value="DISEASE RESISTANCE PROTEIN RP"/>
    <property type="match status" value="1"/>
</dbReference>
<keyword evidence="8" id="KW-1185">Reference proteome</keyword>
<dbReference type="Proteomes" id="UP000325577">
    <property type="component" value="Linkage Group LG17"/>
</dbReference>
<evidence type="ECO:0000259" key="6">
    <source>
        <dbReference type="Pfam" id="PF23598"/>
    </source>
</evidence>
<dbReference type="Pfam" id="PF00931">
    <property type="entry name" value="NB-ARC"/>
    <property type="match status" value="1"/>
</dbReference>
<proteinExistence type="inferred from homology"/>
<evidence type="ECO:0000256" key="3">
    <source>
        <dbReference type="ARBA" id="ARBA00022737"/>
    </source>
</evidence>
<dbReference type="Gene3D" id="1.10.8.430">
    <property type="entry name" value="Helical domain of apoptotic protease-activating factors"/>
    <property type="match status" value="1"/>
</dbReference>
<dbReference type="InterPro" id="IPR044974">
    <property type="entry name" value="Disease_R_plants"/>
</dbReference>
<keyword evidence="4" id="KW-0611">Plant defense</keyword>
<keyword evidence="2" id="KW-0433">Leucine-rich repeat</keyword>
<dbReference type="Gene3D" id="3.80.10.10">
    <property type="entry name" value="Ribonuclease Inhibitor"/>
    <property type="match status" value="1"/>
</dbReference>
<dbReference type="InterPro" id="IPR036388">
    <property type="entry name" value="WH-like_DNA-bd_sf"/>
</dbReference>
<dbReference type="EMBL" id="CM018040">
    <property type="protein sequence ID" value="KAA8534987.1"/>
    <property type="molecule type" value="Genomic_DNA"/>
</dbReference>
<evidence type="ECO:0000256" key="4">
    <source>
        <dbReference type="ARBA" id="ARBA00022821"/>
    </source>
</evidence>
<feature type="domain" description="NB-ARC" evidence="5">
    <location>
        <begin position="4"/>
        <end position="155"/>
    </location>
</feature>
<dbReference type="SUPFAM" id="SSF52540">
    <property type="entry name" value="P-loop containing nucleoside triphosphate hydrolases"/>
    <property type="match status" value="1"/>
</dbReference>
<dbReference type="GO" id="GO:0043531">
    <property type="term" value="F:ADP binding"/>
    <property type="evidence" value="ECO:0007669"/>
    <property type="project" value="InterPro"/>
</dbReference>
<evidence type="ECO:0000313" key="7">
    <source>
        <dbReference type="EMBL" id="KAA8534987.1"/>
    </source>
</evidence>
<dbReference type="InterPro" id="IPR055414">
    <property type="entry name" value="LRR_R13L4/SHOC2-like"/>
</dbReference>
<keyword evidence="3" id="KW-0677">Repeat</keyword>
<dbReference type="GO" id="GO:0098542">
    <property type="term" value="P:defense response to other organism"/>
    <property type="evidence" value="ECO:0007669"/>
    <property type="project" value="TreeGrafter"/>
</dbReference>
<reference evidence="7 8" key="1">
    <citation type="submission" date="2019-09" db="EMBL/GenBank/DDBJ databases">
        <title>A chromosome-level genome assembly of the Chinese tupelo Nyssa sinensis.</title>
        <authorList>
            <person name="Yang X."/>
            <person name="Kang M."/>
            <person name="Yang Y."/>
            <person name="Xiong H."/>
            <person name="Wang M."/>
            <person name="Zhang Z."/>
            <person name="Wang Z."/>
            <person name="Wu H."/>
            <person name="Ma T."/>
            <person name="Liu J."/>
            <person name="Xi Z."/>
        </authorList>
    </citation>
    <scope>NUCLEOTIDE SEQUENCE [LARGE SCALE GENOMIC DNA]</scope>
    <source>
        <strain evidence="7">J267</strain>
        <tissue evidence="7">Leaf</tissue>
    </source>
</reference>
<dbReference type="FunFam" id="3.40.50.300:FF:001091">
    <property type="entry name" value="Probable disease resistance protein At1g61300"/>
    <property type="match status" value="1"/>
</dbReference>
<dbReference type="Pfam" id="PF23598">
    <property type="entry name" value="LRR_14"/>
    <property type="match status" value="1"/>
</dbReference>
<evidence type="ECO:0000259" key="5">
    <source>
        <dbReference type="Pfam" id="PF00931"/>
    </source>
</evidence>
<dbReference type="Gene3D" id="1.10.10.10">
    <property type="entry name" value="Winged helix-like DNA-binding domain superfamily/Winged helix DNA-binding domain"/>
    <property type="match status" value="1"/>
</dbReference>
<evidence type="ECO:0000313" key="8">
    <source>
        <dbReference type="Proteomes" id="UP000325577"/>
    </source>
</evidence>
<dbReference type="PRINTS" id="PR00364">
    <property type="entry name" value="DISEASERSIST"/>
</dbReference>
<feature type="domain" description="Disease resistance R13L4/SHOC-2-like LRR" evidence="6">
    <location>
        <begin position="286"/>
        <end position="452"/>
    </location>
</feature>
<evidence type="ECO:0000256" key="1">
    <source>
        <dbReference type="ARBA" id="ARBA00008894"/>
    </source>
</evidence>
<gene>
    <name evidence="7" type="ORF">F0562_029990</name>
</gene>
<dbReference type="OrthoDB" id="1734601at2759"/>
<dbReference type="InterPro" id="IPR032675">
    <property type="entry name" value="LRR_dom_sf"/>
</dbReference>
<dbReference type="PANTHER" id="PTHR23155:SF1238">
    <property type="entry name" value="TOMV SUSCEPTIBLE PROTEIN TM-2"/>
    <property type="match status" value="1"/>
</dbReference>
<dbReference type="SUPFAM" id="SSF52047">
    <property type="entry name" value="RNI-like"/>
    <property type="match status" value="1"/>
</dbReference>
<protein>
    <submittedName>
        <fullName evidence="7">Uncharacterized protein</fullName>
    </submittedName>
</protein>
<organism evidence="7 8">
    <name type="scientific">Nyssa sinensis</name>
    <dbReference type="NCBI Taxonomy" id="561372"/>
    <lineage>
        <taxon>Eukaryota</taxon>
        <taxon>Viridiplantae</taxon>
        <taxon>Streptophyta</taxon>
        <taxon>Embryophyta</taxon>
        <taxon>Tracheophyta</taxon>
        <taxon>Spermatophyta</taxon>
        <taxon>Magnoliopsida</taxon>
        <taxon>eudicotyledons</taxon>
        <taxon>Gunneridae</taxon>
        <taxon>Pentapetalae</taxon>
        <taxon>asterids</taxon>
        <taxon>Cornales</taxon>
        <taxon>Nyssaceae</taxon>
        <taxon>Nyssa</taxon>
    </lineage>
</organism>
<name>A0A5J5AZR0_9ASTE</name>
<dbReference type="InterPro" id="IPR002182">
    <property type="entry name" value="NB-ARC"/>
</dbReference>